<comment type="caution">
    <text evidence="2">The sequence shown here is derived from an EMBL/GenBank/DDBJ whole genome shotgun (WGS) entry which is preliminary data.</text>
</comment>
<sequence length="82" mass="8637">MIAIRLSDCALRHCDATDFGVISVQKAKWGERGVSGEGRADSQCEGSRPCSGGGSAIDRSAIDRSAIDVVTRPMVVACAVRR</sequence>
<gene>
    <name evidence="2" type="ORF">EF294_19710</name>
</gene>
<name>A0A3N4G403_9ACTN</name>
<dbReference type="AlphaFoldDB" id="A0A3N4G403"/>
<evidence type="ECO:0000313" key="2">
    <source>
        <dbReference type="EMBL" id="RPA57095.1"/>
    </source>
</evidence>
<evidence type="ECO:0000256" key="1">
    <source>
        <dbReference type="SAM" id="MobiDB-lite"/>
    </source>
</evidence>
<dbReference type="Proteomes" id="UP000267536">
    <property type="component" value="Unassembled WGS sequence"/>
</dbReference>
<accession>A0A3N4G403</accession>
<dbReference type="EMBL" id="RKMH01000019">
    <property type="protein sequence ID" value="RPA57095.1"/>
    <property type="molecule type" value="Genomic_DNA"/>
</dbReference>
<reference evidence="2 3" key="1">
    <citation type="submission" date="2018-11" db="EMBL/GenBank/DDBJ databases">
        <title>Draft genome sequence of Gordonia sp. RS15-1S isolated from rice stems.</title>
        <authorList>
            <person name="Muangham S."/>
        </authorList>
    </citation>
    <scope>NUCLEOTIDE SEQUENCE [LARGE SCALE GENOMIC DNA]</scope>
    <source>
        <strain evidence="2 3">RS15-1S</strain>
    </source>
</reference>
<evidence type="ECO:0000313" key="3">
    <source>
        <dbReference type="Proteomes" id="UP000267536"/>
    </source>
</evidence>
<keyword evidence="3" id="KW-1185">Reference proteome</keyword>
<organism evidence="2 3">
    <name type="scientific">Gordonia oryzae</name>
    <dbReference type="NCBI Taxonomy" id="2487349"/>
    <lineage>
        <taxon>Bacteria</taxon>
        <taxon>Bacillati</taxon>
        <taxon>Actinomycetota</taxon>
        <taxon>Actinomycetes</taxon>
        <taxon>Mycobacteriales</taxon>
        <taxon>Gordoniaceae</taxon>
        <taxon>Gordonia</taxon>
    </lineage>
</organism>
<proteinExistence type="predicted"/>
<protein>
    <submittedName>
        <fullName evidence="2">Uncharacterized protein</fullName>
    </submittedName>
</protein>
<feature type="region of interest" description="Disordered" evidence="1">
    <location>
        <begin position="34"/>
        <end position="53"/>
    </location>
</feature>